<evidence type="ECO:0000256" key="1">
    <source>
        <dbReference type="SAM" id="MobiDB-lite"/>
    </source>
</evidence>
<feature type="region of interest" description="Disordered" evidence="1">
    <location>
        <begin position="62"/>
        <end position="84"/>
    </location>
</feature>
<reference evidence="2" key="2">
    <citation type="submission" date="2021-02" db="EMBL/GenBank/DDBJ databases">
        <authorList>
            <person name="Kimball J.A."/>
            <person name="Haas M.W."/>
            <person name="Macchietto M."/>
            <person name="Kono T."/>
            <person name="Duquette J."/>
            <person name="Shao M."/>
        </authorList>
    </citation>
    <scope>NUCLEOTIDE SEQUENCE</scope>
    <source>
        <tissue evidence="2">Fresh leaf tissue</tissue>
    </source>
</reference>
<feature type="compositionally biased region" description="Basic and acidic residues" evidence="1">
    <location>
        <begin position="119"/>
        <end position="134"/>
    </location>
</feature>
<gene>
    <name evidence="2" type="ORF">GUJ93_ZPchr0006g45543</name>
</gene>
<feature type="region of interest" description="Disordered" evidence="1">
    <location>
        <begin position="101"/>
        <end position="144"/>
    </location>
</feature>
<dbReference type="Proteomes" id="UP000729402">
    <property type="component" value="Unassembled WGS sequence"/>
</dbReference>
<accession>A0A8J5T5R7</accession>
<reference evidence="2" key="1">
    <citation type="journal article" date="2021" name="bioRxiv">
        <title>Whole Genome Assembly and Annotation of Northern Wild Rice, Zizania palustris L., Supports a Whole Genome Duplication in the Zizania Genus.</title>
        <authorList>
            <person name="Haas M."/>
            <person name="Kono T."/>
            <person name="Macchietto M."/>
            <person name="Millas R."/>
            <person name="McGilp L."/>
            <person name="Shao M."/>
            <person name="Duquette J."/>
            <person name="Hirsch C.N."/>
            <person name="Kimball J."/>
        </authorList>
    </citation>
    <scope>NUCLEOTIDE SEQUENCE</scope>
    <source>
        <tissue evidence="2">Fresh leaf tissue</tissue>
    </source>
</reference>
<name>A0A8J5T5R7_ZIZPA</name>
<evidence type="ECO:0000313" key="3">
    <source>
        <dbReference type="Proteomes" id="UP000729402"/>
    </source>
</evidence>
<dbReference type="AlphaFoldDB" id="A0A8J5T5R7"/>
<sequence>MAPSDGDTSRKRSLKPRTPARLQSIWTRQAVSSNRAPYVIRPPPRLNIVRSFFASVRNGTGRAAKHGSFTHTRQKRPADECAGGRWRGPELLAVAVGTRGVGSLGHGARAPRRQNHRGVLGDRDVRRGETERRRPPSTRSPVVG</sequence>
<proteinExistence type="predicted"/>
<organism evidence="2 3">
    <name type="scientific">Zizania palustris</name>
    <name type="common">Northern wild rice</name>
    <dbReference type="NCBI Taxonomy" id="103762"/>
    <lineage>
        <taxon>Eukaryota</taxon>
        <taxon>Viridiplantae</taxon>
        <taxon>Streptophyta</taxon>
        <taxon>Embryophyta</taxon>
        <taxon>Tracheophyta</taxon>
        <taxon>Spermatophyta</taxon>
        <taxon>Magnoliopsida</taxon>
        <taxon>Liliopsida</taxon>
        <taxon>Poales</taxon>
        <taxon>Poaceae</taxon>
        <taxon>BOP clade</taxon>
        <taxon>Oryzoideae</taxon>
        <taxon>Oryzeae</taxon>
        <taxon>Zizaniinae</taxon>
        <taxon>Zizania</taxon>
    </lineage>
</organism>
<feature type="region of interest" description="Disordered" evidence="1">
    <location>
        <begin position="1"/>
        <end position="21"/>
    </location>
</feature>
<protein>
    <submittedName>
        <fullName evidence="2">Uncharacterized protein</fullName>
    </submittedName>
</protein>
<keyword evidence="3" id="KW-1185">Reference proteome</keyword>
<dbReference type="EMBL" id="JAAALK010000283">
    <property type="protein sequence ID" value="KAG8074213.1"/>
    <property type="molecule type" value="Genomic_DNA"/>
</dbReference>
<comment type="caution">
    <text evidence="2">The sequence shown here is derived from an EMBL/GenBank/DDBJ whole genome shotgun (WGS) entry which is preliminary data.</text>
</comment>
<evidence type="ECO:0000313" key="2">
    <source>
        <dbReference type="EMBL" id="KAG8074213.1"/>
    </source>
</evidence>